<gene>
    <name evidence="1" type="ORF">HanXRQr2_Chr11g0502991</name>
</gene>
<reference evidence="1" key="1">
    <citation type="journal article" date="2017" name="Nature">
        <title>The sunflower genome provides insights into oil metabolism, flowering and Asterid evolution.</title>
        <authorList>
            <person name="Badouin H."/>
            <person name="Gouzy J."/>
            <person name="Grassa C.J."/>
            <person name="Murat F."/>
            <person name="Staton S.E."/>
            <person name="Cottret L."/>
            <person name="Lelandais-Briere C."/>
            <person name="Owens G.L."/>
            <person name="Carrere S."/>
            <person name="Mayjonade B."/>
            <person name="Legrand L."/>
            <person name="Gill N."/>
            <person name="Kane N.C."/>
            <person name="Bowers J.E."/>
            <person name="Hubner S."/>
            <person name="Bellec A."/>
            <person name="Berard A."/>
            <person name="Berges H."/>
            <person name="Blanchet N."/>
            <person name="Boniface M.C."/>
            <person name="Brunel D."/>
            <person name="Catrice O."/>
            <person name="Chaidir N."/>
            <person name="Claudel C."/>
            <person name="Donnadieu C."/>
            <person name="Faraut T."/>
            <person name="Fievet G."/>
            <person name="Helmstetter N."/>
            <person name="King M."/>
            <person name="Knapp S.J."/>
            <person name="Lai Z."/>
            <person name="Le Paslier M.C."/>
            <person name="Lippi Y."/>
            <person name="Lorenzon L."/>
            <person name="Mandel J.R."/>
            <person name="Marage G."/>
            <person name="Marchand G."/>
            <person name="Marquand E."/>
            <person name="Bret-Mestries E."/>
            <person name="Morien E."/>
            <person name="Nambeesan S."/>
            <person name="Nguyen T."/>
            <person name="Pegot-Espagnet P."/>
            <person name="Pouilly N."/>
            <person name="Raftis F."/>
            <person name="Sallet E."/>
            <person name="Schiex T."/>
            <person name="Thomas J."/>
            <person name="Vandecasteele C."/>
            <person name="Vares D."/>
            <person name="Vear F."/>
            <person name="Vautrin S."/>
            <person name="Crespi M."/>
            <person name="Mangin B."/>
            <person name="Burke J.M."/>
            <person name="Salse J."/>
            <person name="Munos S."/>
            <person name="Vincourt P."/>
            <person name="Rieseberg L.H."/>
            <person name="Langlade N.B."/>
        </authorList>
    </citation>
    <scope>NUCLEOTIDE SEQUENCE</scope>
    <source>
        <tissue evidence="1">Leaves</tissue>
    </source>
</reference>
<protein>
    <submittedName>
        <fullName evidence="1">Uncharacterized protein</fullName>
    </submittedName>
</protein>
<dbReference type="AlphaFoldDB" id="A0A9K3HRA7"/>
<dbReference type="Gramene" id="mRNA:HanXRQr2_Chr11g0502991">
    <property type="protein sequence ID" value="mRNA:HanXRQr2_Chr11g0502991"/>
    <property type="gene ID" value="HanXRQr2_Chr11g0502991"/>
</dbReference>
<organism evidence="1 2">
    <name type="scientific">Helianthus annuus</name>
    <name type="common">Common sunflower</name>
    <dbReference type="NCBI Taxonomy" id="4232"/>
    <lineage>
        <taxon>Eukaryota</taxon>
        <taxon>Viridiplantae</taxon>
        <taxon>Streptophyta</taxon>
        <taxon>Embryophyta</taxon>
        <taxon>Tracheophyta</taxon>
        <taxon>Spermatophyta</taxon>
        <taxon>Magnoliopsida</taxon>
        <taxon>eudicotyledons</taxon>
        <taxon>Gunneridae</taxon>
        <taxon>Pentapetalae</taxon>
        <taxon>asterids</taxon>
        <taxon>campanulids</taxon>
        <taxon>Asterales</taxon>
        <taxon>Asteraceae</taxon>
        <taxon>Asteroideae</taxon>
        <taxon>Heliantheae alliance</taxon>
        <taxon>Heliantheae</taxon>
        <taxon>Helianthus</taxon>
    </lineage>
</organism>
<keyword evidence="2" id="KW-1185">Reference proteome</keyword>
<reference evidence="1" key="2">
    <citation type="submission" date="2020-06" db="EMBL/GenBank/DDBJ databases">
        <title>Helianthus annuus Genome sequencing and assembly Release 2.</title>
        <authorList>
            <person name="Gouzy J."/>
            <person name="Langlade N."/>
            <person name="Munos S."/>
        </authorList>
    </citation>
    <scope>NUCLEOTIDE SEQUENCE</scope>
    <source>
        <tissue evidence="1">Leaves</tissue>
    </source>
</reference>
<dbReference type="Proteomes" id="UP000215914">
    <property type="component" value="Unassembled WGS sequence"/>
</dbReference>
<name>A0A9K3HRA7_HELAN</name>
<evidence type="ECO:0000313" key="2">
    <source>
        <dbReference type="Proteomes" id="UP000215914"/>
    </source>
</evidence>
<dbReference type="EMBL" id="MNCJ02000326">
    <property type="protein sequence ID" value="KAF5783017.1"/>
    <property type="molecule type" value="Genomic_DNA"/>
</dbReference>
<comment type="caution">
    <text evidence="1">The sequence shown here is derived from an EMBL/GenBank/DDBJ whole genome shotgun (WGS) entry which is preliminary data.</text>
</comment>
<proteinExistence type="predicted"/>
<accession>A0A9K3HRA7</accession>
<evidence type="ECO:0000313" key="1">
    <source>
        <dbReference type="EMBL" id="KAF5783017.1"/>
    </source>
</evidence>
<sequence length="62" mass="7080">MTQLVRPLQWLAYILLIMRVYLIPSKKAELESDELFADISLMPKPDVSLPSVYPCGMRVVSI</sequence>